<keyword evidence="3" id="KW-1185">Reference proteome</keyword>
<feature type="non-terminal residue" evidence="2">
    <location>
        <position position="104"/>
    </location>
</feature>
<sequence length="104" mass="11351">MAEVCVNQKLKALALTTVTVLSATHEHGPDGTNFANDTEPNQTEATIGDDDQTFADFRMDITEEDQALMCAQGHAAVYSRSRFPQHASWESTEADLMGMGSWAD</sequence>
<gene>
    <name evidence="2" type="ORF">CC86DRAFT_373523</name>
</gene>
<evidence type="ECO:0000256" key="1">
    <source>
        <dbReference type="SAM" id="MobiDB-lite"/>
    </source>
</evidence>
<dbReference type="EMBL" id="MU006236">
    <property type="protein sequence ID" value="KAF2821712.1"/>
    <property type="molecule type" value="Genomic_DNA"/>
</dbReference>
<protein>
    <submittedName>
        <fullName evidence="2">Uncharacterized protein</fullName>
    </submittedName>
</protein>
<feature type="compositionally biased region" description="Polar residues" evidence="1">
    <location>
        <begin position="33"/>
        <end position="45"/>
    </location>
</feature>
<dbReference type="Proteomes" id="UP000799424">
    <property type="component" value="Unassembled WGS sequence"/>
</dbReference>
<dbReference type="AlphaFoldDB" id="A0A6A6ZKT2"/>
<evidence type="ECO:0000313" key="3">
    <source>
        <dbReference type="Proteomes" id="UP000799424"/>
    </source>
</evidence>
<organism evidence="2 3">
    <name type="scientific">Ophiobolus disseminans</name>
    <dbReference type="NCBI Taxonomy" id="1469910"/>
    <lineage>
        <taxon>Eukaryota</taxon>
        <taxon>Fungi</taxon>
        <taxon>Dikarya</taxon>
        <taxon>Ascomycota</taxon>
        <taxon>Pezizomycotina</taxon>
        <taxon>Dothideomycetes</taxon>
        <taxon>Pleosporomycetidae</taxon>
        <taxon>Pleosporales</taxon>
        <taxon>Pleosporineae</taxon>
        <taxon>Phaeosphaeriaceae</taxon>
        <taxon>Ophiobolus</taxon>
    </lineage>
</organism>
<accession>A0A6A6ZKT2</accession>
<reference evidence="2" key="1">
    <citation type="journal article" date="2020" name="Stud. Mycol.">
        <title>101 Dothideomycetes genomes: a test case for predicting lifestyles and emergence of pathogens.</title>
        <authorList>
            <person name="Haridas S."/>
            <person name="Albert R."/>
            <person name="Binder M."/>
            <person name="Bloem J."/>
            <person name="Labutti K."/>
            <person name="Salamov A."/>
            <person name="Andreopoulos B."/>
            <person name="Baker S."/>
            <person name="Barry K."/>
            <person name="Bills G."/>
            <person name="Bluhm B."/>
            <person name="Cannon C."/>
            <person name="Castanera R."/>
            <person name="Culley D."/>
            <person name="Daum C."/>
            <person name="Ezra D."/>
            <person name="Gonzalez J."/>
            <person name="Henrissat B."/>
            <person name="Kuo A."/>
            <person name="Liang C."/>
            <person name="Lipzen A."/>
            <person name="Lutzoni F."/>
            <person name="Magnuson J."/>
            <person name="Mondo S."/>
            <person name="Nolan M."/>
            <person name="Ohm R."/>
            <person name="Pangilinan J."/>
            <person name="Park H.-J."/>
            <person name="Ramirez L."/>
            <person name="Alfaro M."/>
            <person name="Sun H."/>
            <person name="Tritt A."/>
            <person name="Yoshinaga Y."/>
            <person name="Zwiers L.-H."/>
            <person name="Turgeon B."/>
            <person name="Goodwin S."/>
            <person name="Spatafora J."/>
            <person name="Crous P."/>
            <person name="Grigoriev I."/>
        </authorList>
    </citation>
    <scope>NUCLEOTIDE SEQUENCE</scope>
    <source>
        <strain evidence="2">CBS 113818</strain>
    </source>
</reference>
<feature type="region of interest" description="Disordered" evidence="1">
    <location>
        <begin position="26"/>
        <end position="47"/>
    </location>
</feature>
<name>A0A6A6ZKT2_9PLEO</name>
<evidence type="ECO:0000313" key="2">
    <source>
        <dbReference type="EMBL" id="KAF2821712.1"/>
    </source>
</evidence>
<proteinExistence type="predicted"/>